<proteinExistence type="predicted"/>
<dbReference type="Pfam" id="PF00034">
    <property type="entry name" value="Cytochrom_C"/>
    <property type="match status" value="1"/>
</dbReference>
<keyword evidence="2 4" id="KW-0479">Metal-binding</keyword>
<accession>A0AAE3NSW6</accession>
<dbReference type="AlphaFoldDB" id="A0AAE3NSW6"/>
<dbReference type="SUPFAM" id="SSF46626">
    <property type="entry name" value="Cytochrome c"/>
    <property type="match status" value="1"/>
</dbReference>
<dbReference type="PROSITE" id="PS51257">
    <property type="entry name" value="PROKAR_LIPOPROTEIN"/>
    <property type="match status" value="1"/>
</dbReference>
<evidence type="ECO:0000313" key="6">
    <source>
        <dbReference type="EMBL" id="MDF0600330.1"/>
    </source>
</evidence>
<gene>
    <name evidence="6" type="ORF">P1J78_06280</name>
</gene>
<organism evidence="6 7">
    <name type="scientific">Psychromarinibacter sediminicola</name>
    <dbReference type="NCBI Taxonomy" id="3033385"/>
    <lineage>
        <taxon>Bacteria</taxon>
        <taxon>Pseudomonadati</taxon>
        <taxon>Pseudomonadota</taxon>
        <taxon>Alphaproteobacteria</taxon>
        <taxon>Rhodobacterales</taxon>
        <taxon>Paracoccaceae</taxon>
        <taxon>Psychromarinibacter</taxon>
    </lineage>
</organism>
<keyword evidence="3 4" id="KW-0408">Iron</keyword>
<evidence type="ECO:0000259" key="5">
    <source>
        <dbReference type="PROSITE" id="PS51007"/>
    </source>
</evidence>
<comment type="caution">
    <text evidence="6">The sequence shown here is derived from an EMBL/GenBank/DDBJ whole genome shotgun (WGS) entry which is preliminary data.</text>
</comment>
<sequence length="132" mass="13646">MRAVFSIAAILGGVGLIACTSDVETGRDSYVELCSGCHGPAGRGNGPAAASLEVPPADLTAIAARNGGVFPKTEIMAKIDGYAKGQEHHGAMPAFWPLLEGRTVLVETGDGIVTPTPEPLVELTAYLESIQR</sequence>
<evidence type="ECO:0000256" key="3">
    <source>
        <dbReference type="ARBA" id="ARBA00023004"/>
    </source>
</evidence>
<protein>
    <submittedName>
        <fullName evidence="6">Cytochrome c</fullName>
    </submittedName>
</protein>
<evidence type="ECO:0000256" key="1">
    <source>
        <dbReference type="ARBA" id="ARBA00022617"/>
    </source>
</evidence>
<dbReference type="Gene3D" id="1.10.760.10">
    <property type="entry name" value="Cytochrome c-like domain"/>
    <property type="match status" value="1"/>
</dbReference>
<keyword evidence="1 4" id="KW-0349">Heme</keyword>
<dbReference type="PROSITE" id="PS51007">
    <property type="entry name" value="CYTC"/>
    <property type="match status" value="1"/>
</dbReference>
<dbReference type="EMBL" id="JARGYC010000011">
    <property type="protein sequence ID" value="MDF0600330.1"/>
    <property type="molecule type" value="Genomic_DNA"/>
</dbReference>
<evidence type="ECO:0000313" key="7">
    <source>
        <dbReference type="Proteomes" id="UP001220964"/>
    </source>
</evidence>
<dbReference type="GO" id="GO:0020037">
    <property type="term" value="F:heme binding"/>
    <property type="evidence" value="ECO:0007669"/>
    <property type="project" value="InterPro"/>
</dbReference>
<dbReference type="InterPro" id="IPR036909">
    <property type="entry name" value="Cyt_c-like_dom_sf"/>
</dbReference>
<evidence type="ECO:0000256" key="4">
    <source>
        <dbReference type="PROSITE-ProRule" id="PRU00433"/>
    </source>
</evidence>
<name>A0AAE3NSW6_9RHOB</name>
<dbReference type="Proteomes" id="UP001220964">
    <property type="component" value="Unassembled WGS sequence"/>
</dbReference>
<dbReference type="RefSeq" id="WP_275566472.1">
    <property type="nucleotide sequence ID" value="NZ_JARGYC010000011.1"/>
</dbReference>
<evidence type="ECO:0000256" key="2">
    <source>
        <dbReference type="ARBA" id="ARBA00022723"/>
    </source>
</evidence>
<dbReference type="InterPro" id="IPR009056">
    <property type="entry name" value="Cyt_c-like_dom"/>
</dbReference>
<dbReference type="GO" id="GO:0046872">
    <property type="term" value="F:metal ion binding"/>
    <property type="evidence" value="ECO:0007669"/>
    <property type="project" value="UniProtKB-KW"/>
</dbReference>
<keyword evidence="7" id="KW-1185">Reference proteome</keyword>
<feature type="domain" description="Cytochrome c" evidence="5">
    <location>
        <begin position="21"/>
        <end position="131"/>
    </location>
</feature>
<reference evidence="6" key="1">
    <citation type="submission" date="2023-03" db="EMBL/GenBank/DDBJ databases">
        <title>Multiphase analysis and comparison of six strains from genera Psychromarinibacter, Lutimaribacter, and Maritimibacter, including a novel species: Psychromarinibacter sediminicola sp. nov.</title>
        <authorList>
            <person name="Wang Y.-H."/>
            <person name="Ye M.-Q."/>
            <person name="Du Z.-J."/>
        </authorList>
    </citation>
    <scope>NUCLEOTIDE SEQUENCE</scope>
    <source>
        <strain evidence="6">C21-152</strain>
    </source>
</reference>
<dbReference type="GO" id="GO:0009055">
    <property type="term" value="F:electron transfer activity"/>
    <property type="evidence" value="ECO:0007669"/>
    <property type="project" value="InterPro"/>
</dbReference>